<reference evidence="1 2" key="1">
    <citation type="submission" date="2016-10" db="EMBL/GenBank/DDBJ databases">
        <title>The genome sequence of Colletotrichum fioriniae PJ7.</title>
        <authorList>
            <person name="Baroncelli R."/>
        </authorList>
    </citation>
    <scope>NUCLEOTIDE SEQUENCE [LARGE SCALE GENOMIC DNA]</scope>
    <source>
        <strain evidence="1 2">Tom-12</strain>
    </source>
</reference>
<accession>A0ABQ9QU61</accession>
<sequence>MSSMALPMKHTEAVLPMYTTYAYSVQVRIFAFIPASAKRCFETLKTPQPAPTHDLMTPSLVVLRTARAS</sequence>
<protein>
    <submittedName>
        <fullName evidence="1">Uncharacterized protein</fullName>
    </submittedName>
</protein>
<comment type="caution">
    <text evidence="1">The sequence shown here is derived from an EMBL/GenBank/DDBJ whole genome shotgun (WGS) entry which is preliminary data.</text>
</comment>
<proteinExistence type="predicted"/>
<organism evidence="1 2">
    <name type="scientific">Colletotrichum tamarilloi</name>
    <dbReference type="NCBI Taxonomy" id="1209934"/>
    <lineage>
        <taxon>Eukaryota</taxon>
        <taxon>Fungi</taxon>
        <taxon>Dikarya</taxon>
        <taxon>Ascomycota</taxon>
        <taxon>Pezizomycotina</taxon>
        <taxon>Sordariomycetes</taxon>
        <taxon>Hypocreomycetidae</taxon>
        <taxon>Glomerellales</taxon>
        <taxon>Glomerellaceae</taxon>
        <taxon>Colletotrichum</taxon>
        <taxon>Colletotrichum acutatum species complex</taxon>
    </lineage>
</organism>
<dbReference type="EMBL" id="MLFU01000080">
    <property type="protein sequence ID" value="KAK1485167.1"/>
    <property type="molecule type" value="Genomic_DNA"/>
</dbReference>
<evidence type="ECO:0000313" key="1">
    <source>
        <dbReference type="EMBL" id="KAK1485167.1"/>
    </source>
</evidence>
<dbReference type="Proteomes" id="UP001227543">
    <property type="component" value="Unassembled WGS sequence"/>
</dbReference>
<dbReference type="RefSeq" id="XP_060376690.1">
    <property type="nucleotide sequence ID" value="XM_060528660.1"/>
</dbReference>
<dbReference type="GeneID" id="85412898"/>
<name>A0ABQ9QU61_9PEZI</name>
<evidence type="ECO:0000313" key="2">
    <source>
        <dbReference type="Proteomes" id="UP001227543"/>
    </source>
</evidence>
<gene>
    <name evidence="1" type="ORF">CTAM01_12655</name>
</gene>
<keyword evidence="2" id="KW-1185">Reference proteome</keyword>